<accession>A0A8J3F7R5</accession>
<evidence type="ECO:0008006" key="5">
    <source>
        <dbReference type="Google" id="ProtNLM"/>
    </source>
</evidence>
<dbReference type="PANTHER" id="PTHR43057:SF1">
    <property type="entry name" value="ARSENICAL-RESISTANCE PROTEIN 3"/>
    <property type="match status" value="1"/>
</dbReference>
<sequence length="150" mass="16406">MTASQAAVAKEAAPSIGFFERYLTVWVALCIVVIGIGQVFPSVVRVVGGMEIAQVNLAVGVLIWVMIIPTAHQAPCSGKFAMRIDGNFQMRPVAGLLCDQMARLRCESMEVLMRIFTLERTVEISAKISMPDKASIEKLGKLSKFPNFDD</sequence>
<dbReference type="EMBL" id="BMDP01000005">
    <property type="protein sequence ID" value="GGI55651.1"/>
    <property type="molecule type" value="Genomic_DNA"/>
</dbReference>
<dbReference type="AlphaFoldDB" id="A0A8J3F7R5"/>
<keyword evidence="4" id="KW-1185">Reference proteome</keyword>
<dbReference type="PANTHER" id="PTHR43057">
    <property type="entry name" value="ARSENITE EFFLUX TRANSPORTER"/>
    <property type="match status" value="1"/>
</dbReference>
<reference evidence="3" key="1">
    <citation type="journal article" date="2014" name="Int. J. Syst. Evol. Microbiol.">
        <title>Complete genome sequence of Corynebacterium casei LMG S-19264T (=DSM 44701T), isolated from a smear-ripened cheese.</title>
        <authorList>
            <consortium name="US DOE Joint Genome Institute (JGI-PGF)"/>
            <person name="Walter F."/>
            <person name="Albersmeier A."/>
            <person name="Kalinowski J."/>
            <person name="Ruckert C."/>
        </authorList>
    </citation>
    <scope>NUCLEOTIDE SEQUENCE</scope>
    <source>
        <strain evidence="3">CCM 7664</strain>
    </source>
</reference>
<evidence type="ECO:0000313" key="4">
    <source>
        <dbReference type="Proteomes" id="UP000627205"/>
    </source>
</evidence>
<reference evidence="3" key="2">
    <citation type="submission" date="2020-09" db="EMBL/GenBank/DDBJ databases">
        <authorList>
            <person name="Sun Q."/>
            <person name="Sedlacek I."/>
        </authorList>
    </citation>
    <scope>NUCLEOTIDE SEQUENCE</scope>
    <source>
        <strain evidence="3">CCM 7664</strain>
    </source>
</reference>
<organism evidence="3 4">
    <name type="scientific">Oxalicibacterium solurbis</name>
    <dbReference type="NCBI Taxonomy" id="69280"/>
    <lineage>
        <taxon>Bacteria</taxon>
        <taxon>Pseudomonadati</taxon>
        <taxon>Pseudomonadota</taxon>
        <taxon>Betaproteobacteria</taxon>
        <taxon>Burkholderiales</taxon>
        <taxon>Oxalobacteraceae</taxon>
        <taxon>Oxalicibacterium</taxon>
    </lineage>
</organism>
<keyword evidence="2" id="KW-0472">Membrane</keyword>
<keyword evidence="2" id="KW-0812">Transmembrane</keyword>
<gene>
    <name evidence="3" type="ORF">GCM10011430_28250</name>
</gene>
<protein>
    <recommendedName>
        <fullName evidence="5">Arsenical-resistance protein</fullName>
    </recommendedName>
</protein>
<dbReference type="GO" id="GO:0015105">
    <property type="term" value="F:arsenite transmembrane transporter activity"/>
    <property type="evidence" value="ECO:0007669"/>
    <property type="project" value="TreeGrafter"/>
</dbReference>
<comment type="caution">
    <text evidence="3">The sequence shown here is derived from an EMBL/GenBank/DDBJ whole genome shotgun (WGS) entry which is preliminary data.</text>
</comment>
<dbReference type="GO" id="GO:0015104">
    <property type="term" value="F:antimonite transmembrane transporter activity"/>
    <property type="evidence" value="ECO:0007669"/>
    <property type="project" value="TreeGrafter"/>
</dbReference>
<proteinExistence type="predicted"/>
<evidence type="ECO:0000256" key="2">
    <source>
        <dbReference type="SAM" id="Phobius"/>
    </source>
</evidence>
<keyword evidence="2" id="KW-1133">Transmembrane helix</keyword>
<feature type="transmembrane region" description="Helical" evidence="2">
    <location>
        <begin position="21"/>
        <end position="40"/>
    </location>
</feature>
<dbReference type="GO" id="GO:0005886">
    <property type="term" value="C:plasma membrane"/>
    <property type="evidence" value="ECO:0007669"/>
    <property type="project" value="TreeGrafter"/>
</dbReference>
<keyword evidence="1" id="KW-0813">Transport</keyword>
<evidence type="ECO:0000313" key="3">
    <source>
        <dbReference type="EMBL" id="GGI55651.1"/>
    </source>
</evidence>
<feature type="transmembrane region" description="Helical" evidence="2">
    <location>
        <begin position="52"/>
        <end position="72"/>
    </location>
</feature>
<name>A0A8J3F7R5_9BURK</name>
<dbReference type="Proteomes" id="UP000627205">
    <property type="component" value="Unassembled WGS sequence"/>
</dbReference>
<evidence type="ECO:0000256" key="1">
    <source>
        <dbReference type="ARBA" id="ARBA00022448"/>
    </source>
</evidence>
<dbReference type="InterPro" id="IPR004706">
    <property type="entry name" value="Arsenical-R_Acr3"/>
</dbReference>
<dbReference type="GO" id="GO:0015297">
    <property type="term" value="F:antiporter activity"/>
    <property type="evidence" value="ECO:0007669"/>
    <property type="project" value="InterPro"/>
</dbReference>